<accession>A0A921FV03</accession>
<feature type="transmembrane region" description="Helical" evidence="1">
    <location>
        <begin position="217"/>
        <end position="237"/>
    </location>
</feature>
<comment type="caution">
    <text evidence="2">The sequence shown here is derived from an EMBL/GenBank/DDBJ whole genome shotgun (WGS) entry which is preliminary data.</text>
</comment>
<evidence type="ECO:0000313" key="3">
    <source>
        <dbReference type="Proteomes" id="UP000715651"/>
    </source>
</evidence>
<feature type="transmembrane region" description="Helical" evidence="1">
    <location>
        <begin position="105"/>
        <end position="123"/>
    </location>
</feature>
<reference evidence="2" key="2">
    <citation type="submission" date="2021-09" db="EMBL/GenBank/DDBJ databases">
        <authorList>
            <person name="Gilroy R."/>
        </authorList>
    </citation>
    <scope>NUCLEOTIDE SEQUENCE</scope>
    <source>
        <strain evidence="2">578</strain>
    </source>
</reference>
<dbReference type="Proteomes" id="UP000715651">
    <property type="component" value="Unassembled WGS sequence"/>
</dbReference>
<keyword evidence="1" id="KW-0812">Transmembrane</keyword>
<keyword evidence="1" id="KW-0472">Membrane</keyword>
<feature type="transmembrane region" description="Helical" evidence="1">
    <location>
        <begin position="410"/>
        <end position="429"/>
    </location>
</feature>
<dbReference type="InterPro" id="IPR046671">
    <property type="entry name" value="DUF6541"/>
</dbReference>
<name>A0A921FV03_9BIFI</name>
<feature type="transmembrane region" description="Helical" evidence="1">
    <location>
        <begin position="296"/>
        <end position="315"/>
    </location>
</feature>
<dbReference type="EMBL" id="DYWK01000003">
    <property type="protein sequence ID" value="HJF17997.1"/>
    <property type="molecule type" value="Genomic_DNA"/>
</dbReference>
<dbReference type="Pfam" id="PF20176">
    <property type="entry name" value="DUF6541"/>
    <property type="match status" value="1"/>
</dbReference>
<feature type="transmembrane region" description="Helical" evidence="1">
    <location>
        <begin position="129"/>
        <end position="150"/>
    </location>
</feature>
<proteinExistence type="predicted"/>
<keyword evidence="1" id="KW-1133">Transmembrane helix</keyword>
<organism evidence="2 3">
    <name type="scientific">Aeriscardovia aeriphila</name>
    <dbReference type="NCBI Taxonomy" id="218139"/>
    <lineage>
        <taxon>Bacteria</taxon>
        <taxon>Bacillati</taxon>
        <taxon>Actinomycetota</taxon>
        <taxon>Actinomycetes</taxon>
        <taxon>Bifidobacteriales</taxon>
        <taxon>Bifidobacteriaceae</taxon>
        <taxon>Aeriscardovia</taxon>
    </lineage>
</organism>
<reference evidence="2" key="1">
    <citation type="journal article" date="2021" name="PeerJ">
        <title>Extensive microbial diversity within the chicken gut microbiome revealed by metagenomics and culture.</title>
        <authorList>
            <person name="Gilroy R."/>
            <person name="Ravi A."/>
            <person name="Getino M."/>
            <person name="Pursley I."/>
            <person name="Horton D.L."/>
            <person name="Alikhan N.F."/>
            <person name="Baker D."/>
            <person name="Gharbi K."/>
            <person name="Hall N."/>
            <person name="Watson M."/>
            <person name="Adriaenssens E.M."/>
            <person name="Foster-Nyarko E."/>
            <person name="Jarju S."/>
            <person name="Secka A."/>
            <person name="Antonio M."/>
            <person name="Oren A."/>
            <person name="Chaudhuri R.R."/>
            <person name="La Ragione R."/>
            <person name="Hildebrand F."/>
            <person name="Pallen M.J."/>
        </authorList>
    </citation>
    <scope>NUCLEOTIDE SEQUENCE</scope>
    <source>
        <strain evidence="2">578</strain>
    </source>
</reference>
<evidence type="ECO:0000313" key="2">
    <source>
        <dbReference type="EMBL" id="HJF17997.1"/>
    </source>
</evidence>
<sequence length="605" mass="67877">MVSRFDGPDSFVQNYDVPWHYSIIKWFMDKGDFSATRSGAVVPTEGGTFYPTGWHALVALTAMMTRASIPLAANAMNTIVICVVWPLSLYALIRWVMRKPPLQAVWPLAFLLSGAFAAFPWRFMSFGPLYSNMFSNAMLPVLLLFGLVIFSPESSWSTRFHVLPLFVLAAVGSAMAQPNVIFTTAVILAIYIVFRIPAYCSIALAPKPMGVRVATSVAIEVLFLTVVAVVWKFLYGLEFLQRTVTFTWPHFLRIRYAVLNMFAVSAAGGAVPWAPQYILMVLVTVGAIWTLWHRRYLWLTASYAVFAGFWVLSASQDNDLKHLLTGFWYTDHYRLAAATVFSGIFLAAFGLYALLLGLAKIVMKNQQACSDNTASTRAANNDAENTRAKNNKAENNELVMLISAGTSRSHVAAVCVSLFTALCLFINMIPSFTLAGDHHQLGFEDVIEHLEEGNKATGKVRSYAQEERQFVKKVKAIVGNSVVLNQPYDGSAFTYALDNVNIFFKAFDANWMGHPSNDMWPIMQRLYDYSTDAQVRAAVKKSGARYVLLMDRHEYRFDKNDGYWHGYTNSYMASMWTGFDKLKPSTPGFTLVLEEGNNRLYRIDE</sequence>
<evidence type="ECO:0000256" key="1">
    <source>
        <dbReference type="SAM" id="Phobius"/>
    </source>
</evidence>
<feature type="transmembrane region" description="Helical" evidence="1">
    <location>
        <begin position="257"/>
        <end position="289"/>
    </location>
</feature>
<dbReference type="AlphaFoldDB" id="A0A921FV03"/>
<protein>
    <submittedName>
        <fullName evidence="2">Uncharacterized protein</fullName>
    </submittedName>
</protein>
<feature type="transmembrane region" description="Helical" evidence="1">
    <location>
        <begin position="335"/>
        <end position="358"/>
    </location>
</feature>
<gene>
    <name evidence="2" type="ORF">K8U78_02365</name>
</gene>
<feature type="transmembrane region" description="Helical" evidence="1">
    <location>
        <begin position="71"/>
        <end position="93"/>
    </location>
</feature>